<keyword evidence="5" id="KW-0812">Transmembrane</keyword>
<dbReference type="SUPFAM" id="SSF58104">
    <property type="entry name" value="Methyl-accepting chemotaxis protein (MCP) signaling domain"/>
    <property type="match status" value="1"/>
</dbReference>
<keyword evidence="5" id="KW-0472">Membrane</keyword>
<dbReference type="PATRIC" id="fig|658445.3.peg.3221"/>
<feature type="transmembrane region" description="Helical" evidence="5">
    <location>
        <begin position="55"/>
        <end position="75"/>
    </location>
</feature>
<dbReference type="Proteomes" id="UP000032303">
    <property type="component" value="Chromosome 2"/>
</dbReference>
<evidence type="ECO:0000256" key="1">
    <source>
        <dbReference type="ARBA" id="ARBA00022500"/>
    </source>
</evidence>
<accession>A0A0C5WSD7</accession>
<evidence type="ECO:0000256" key="3">
    <source>
        <dbReference type="ARBA" id="ARBA00029447"/>
    </source>
</evidence>
<evidence type="ECO:0000256" key="4">
    <source>
        <dbReference type="PROSITE-ProRule" id="PRU00284"/>
    </source>
</evidence>
<feature type="transmembrane region" description="Helical" evidence="5">
    <location>
        <begin position="111"/>
        <end position="144"/>
    </location>
</feature>
<dbReference type="InterPro" id="IPR004089">
    <property type="entry name" value="MCPsignal_dom"/>
</dbReference>
<keyword evidence="2 4" id="KW-0807">Transducer</keyword>
<dbReference type="GO" id="GO:0005886">
    <property type="term" value="C:plasma membrane"/>
    <property type="evidence" value="ECO:0007669"/>
    <property type="project" value="TreeGrafter"/>
</dbReference>
<comment type="similarity">
    <text evidence="3">Belongs to the methyl-accepting chemotaxis (MCP) protein family.</text>
</comment>
<dbReference type="GO" id="GO:0004888">
    <property type="term" value="F:transmembrane signaling receptor activity"/>
    <property type="evidence" value="ECO:0007669"/>
    <property type="project" value="InterPro"/>
</dbReference>
<protein>
    <submittedName>
        <fullName evidence="7">Methyl-accepting chemotaxis protein</fullName>
    </submittedName>
</protein>
<dbReference type="InterPro" id="IPR004090">
    <property type="entry name" value="Chemotax_Me-accpt_rcpt"/>
</dbReference>
<dbReference type="InterPro" id="IPR051310">
    <property type="entry name" value="MCP_chemotaxis"/>
</dbReference>
<evidence type="ECO:0000259" key="6">
    <source>
        <dbReference type="PROSITE" id="PS50111"/>
    </source>
</evidence>
<proteinExistence type="inferred from homology"/>
<keyword evidence="5" id="KW-1133">Transmembrane helix</keyword>
<dbReference type="Pfam" id="PF00015">
    <property type="entry name" value="MCPsignal"/>
    <property type="match status" value="1"/>
</dbReference>
<keyword evidence="1" id="KW-0145">Chemotaxis</keyword>
<dbReference type="PRINTS" id="PR00260">
    <property type="entry name" value="CHEMTRNSDUCR"/>
</dbReference>
<reference evidence="7 8" key="1">
    <citation type="submission" date="2013-05" db="EMBL/GenBank/DDBJ databases">
        <title>Complete genome sequence of the lipase-producing bacterium Photobacterium gaetbulicola Gung47.</title>
        <authorList>
            <person name="Kim Y.-O."/>
        </authorList>
    </citation>
    <scope>NUCLEOTIDE SEQUENCE [LARGE SCALE GENOMIC DNA]</scope>
    <source>
        <strain evidence="7 8">Gung47</strain>
    </source>
</reference>
<dbReference type="Gene3D" id="1.10.287.950">
    <property type="entry name" value="Methyl-accepting chemotaxis protein"/>
    <property type="match status" value="1"/>
</dbReference>
<dbReference type="EMBL" id="CP005974">
    <property type="protein sequence ID" value="AJR07999.1"/>
    <property type="molecule type" value="Genomic_DNA"/>
</dbReference>
<feature type="transmembrane region" description="Helical" evidence="5">
    <location>
        <begin position="81"/>
        <end position="99"/>
    </location>
</feature>
<dbReference type="PANTHER" id="PTHR43531:SF11">
    <property type="entry name" value="METHYL-ACCEPTING CHEMOTAXIS PROTEIN 3"/>
    <property type="match status" value="1"/>
</dbReference>
<keyword evidence="8" id="KW-1185">Reference proteome</keyword>
<dbReference type="PANTHER" id="PTHR43531">
    <property type="entry name" value="PROTEIN ICFG"/>
    <property type="match status" value="1"/>
</dbReference>
<dbReference type="AlphaFoldDB" id="A0A0C5WSD7"/>
<dbReference type="GO" id="GO:0006935">
    <property type="term" value="P:chemotaxis"/>
    <property type="evidence" value="ECO:0007669"/>
    <property type="project" value="UniProtKB-KW"/>
</dbReference>
<dbReference type="KEGG" id="pgb:H744_2c1320"/>
<feature type="transmembrane region" description="Helical" evidence="5">
    <location>
        <begin position="29"/>
        <end position="48"/>
    </location>
</feature>
<evidence type="ECO:0000256" key="2">
    <source>
        <dbReference type="ARBA" id="ARBA00023224"/>
    </source>
</evidence>
<sequence length="487" mass="52731">MTPLALWRALFMPTTASWQGDDARYVDTFLFFTLTSFFVGIYSLFKWYEHGHSALVMTSVLLVSFECLAGVIFRFSRQPVIALNVGFLGMVIHAVNIIYQTGGIVESTQAFWSPLLIVAFYLSARLLMATAWSLLVVVVSGWMVNSHLSGRVFPNVELSSTSQMIETWSGFLLPLVVIVIAQAWASRQRHQAIAQAETAHKSSEAIAEQAKQGASQLAEVLDKASGNAESLTQVSNVIEQQSSELHHQVGTLNVNCESQASAAEQMSEQVKHLTQGMEASDQFVTELKQRSDIIYRQAETSSESLQASKEAIARILSSNDEIMSVADVITSVAEQTNLLALNAAIEAARAGEQGRGFAVVADQVRELSAKSNSSAVDIRALLERSRREVSQGQAVIESSTAELSGIIEQVSSVSGDVTQLADTISLQVEALRELTCASQAVASSVVETNQVSDAVASQGALLAEQVERLNTLAESLNQVVGMRQQRA</sequence>
<evidence type="ECO:0000313" key="8">
    <source>
        <dbReference type="Proteomes" id="UP000032303"/>
    </source>
</evidence>
<evidence type="ECO:0000256" key="5">
    <source>
        <dbReference type="SAM" id="Phobius"/>
    </source>
</evidence>
<feature type="domain" description="Methyl-accepting transducer" evidence="6">
    <location>
        <begin position="227"/>
        <end position="456"/>
    </location>
</feature>
<dbReference type="GO" id="GO:0007165">
    <property type="term" value="P:signal transduction"/>
    <property type="evidence" value="ECO:0007669"/>
    <property type="project" value="UniProtKB-KW"/>
</dbReference>
<name>A0A0C5WSD7_9GAMM</name>
<dbReference type="SMART" id="SM00283">
    <property type="entry name" value="MA"/>
    <property type="match status" value="1"/>
</dbReference>
<dbReference type="OrthoDB" id="9795078at2"/>
<dbReference type="PROSITE" id="PS50111">
    <property type="entry name" value="CHEMOTAXIS_TRANSDUC_2"/>
    <property type="match status" value="1"/>
</dbReference>
<evidence type="ECO:0000313" key="7">
    <source>
        <dbReference type="EMBL" id="AJR07999.1"/>
    </source>
</evidence>
<dbReference type="STRING" id="658445.H744_2c1320"/>
<gene>
    <name evidence="7" type="ORF">H744_2c1320</name>
</gene>
<feature type="transmembrane region" description="Helical" evidence="5">
    <location>
        <begin position="164"/>
        <end position="185"/>
    </location>
</feature>
<dbReference type="HOGENOM" id="CLU_044478_0_0_6"/>
<organism evidence="7 8">
    <name type="scientific">Photobacterium gaetbulicola Gung47</name>
    <dbReference type="NCBI Taxonomy" id="658445"/>
    <lineage>
        <taxon>Bacteria</taxon>
        <taxon>Pseudomonadati</taxon>
        <taxon>Pseudomonadota</taxon>
        <taxon>Gammaproteobacteria</taxon>
        <taxon>Vibrionales</taxon>
        <taxon>Vibrionaceae</taxon>
        <taxon>Photobacterium</taxon>
    </lineage>
</organism>